<dbReference type="EMBL" id="JAVRRT010000001">
    <property type="protein sequence ID" value="KAK5174871.1"/>
    <property type="molecule type" value="Genomic_DNA"/>
</dbReference>
<reference evidence="4 5" key="1">
    <citation type="submission" date="2023-08" db="EMBL/GenBank/DDBJ databases">
        <title>Black Yeasts Isolated from many extreme environments.</title>
        <authorList>
            <person name="Coleine C."/>
            <person name="Stajich J.E."/>
            <person name="Selbmann L."/>
        </authorList>
    </citation>
    <scope>NUCLEOTIDE SEQUENCE [LARGE SCALE GENOMIC DNA]</scope>
    <source>
        <strain evidence="4 5">CCFEE 5935</strain>
    </source>
</reference>
<dbReference type="PANTHER" id="PTHR43094:SF1">
    <property type="entry name" value="AMINOTRANSFERASE CLASS-III"/>
    <property type="match status" value="1"/>
</dbReference>
<dbReference type="InterPro" id="IPR015424">
    <property type="entry name" value="PyrdxlP-dep_Trfase"/>
</dbReference>
<name>A0AAV9PM36_9PEZI</name>
<evidence type="ECO:0000313" key="4">
    <source>
        <dbReference type="EMBL" id="KAK5174871.1"/>
    </source>
</evidence>
<dbReference type="GO" id="GO:0005829">
    <property type="term" value="C:cytosol"/>
    <property type="evidence" value="ECO:0007669"/>
    <property type="project" value="TreeGrafter"/>
</dbReference>
<dbReference type="InterPro" id="IPR015421">
    <property type="entry name" value="PyrdxlP-dep_Trfase_major"/>
</dbReference>
<dbReference type="Pfam" id="PF00202">
    <property type="entry name" value="Aminotran_3"/>
    <property type="match status" value="1"/>
</dbReference>
<sequence>MPSSAVFYRSLDKAYPVAVGGQGVHLFTKDGEKILDGSSGAAVSSIGHNNQEVVDAIVAQARGLSFAHSSFFTSDPVEELATFLLEQSKGSDFSRVNFLCSGSEAVESALKLVRQYHIYNGQPERTKFIGRHHSYHGNTMGAMAIGFNPPRRQPFEAILSRAFHHVSRCFYDQDANGRSEQHFEDDLIAEYESKIQELGATTIAAVVVEPVVGATLGTVPATKTYLPRLKQLCEKHGVLLVFDEVMCGMARVGSYHAWQCLGGFPPDVQTIGKGLGGGYLPLSAILISTKVASVFEQNRCASALAVQKIIQRDDLVQNARRQGLLLEKMVVKALPAELKALGASMRGLGLFRSIDFGNSKTKFGGPLAAQVAEETFKNGATVYLCSGAVDAVMFAPPLIIANEELAELGDKFQRAVRTVLSRRVSAAAVKHKL</sequence>
<dbReference type="SUPFAM" id="SSF53383">
    <property type="entry name" value="PLP-dependent transferases"/>
    <property type="match status" value="1"/>
</dbReference>
<dbReference type="GO" id="GO:0030170">
    <property type="term" value="F:pyridoxal phosphate binding"/>
    <property type="evidence" value="ECO:0007669"/>
    <property type="project" value="InterPro"/>
</dbReference>
<organism evidence="4 5">
    <name type="scientific">Saxophila tyrrhenica</name>
    <dbReference type="NCBI Taxonomy" id="1690608"/>
    <lineage>
        <taxon>Eukaryota</taxon>
        <taxon>Fungi</taxon>
        <taxon>Dikarya</taxon>
        <taxon>Ascomycota</taxon>
        <taxon>Pezizomycotina</taxon>
        <taxon>Dothideomycetes</taxon>
        <taxon>Dothideomycetidae</taxon>
        <taxon>Mycosphaerellales</taxon>
        <taxon>Extremaceae</taxon>
        <taxon>Saxophila</taxon>
    </lineage>
</organism>
<dbReference type="PIRSF" id="PIRSF000521">
    <property type="entry name" value="Transaminase_4ab_Lys_Orn"/>
    <property type="match status" value="1"/>
</dbReference>
<keyword evidence="2 3" id="KW-0663">Pyridoxal phosphate</keyword>
<dbReference type="AlphaFoldDB" id="A0AAV9PM36"/>
<evidence type="ECO:0000256" key="3">
    <source>
        <dbReference type="RuleBase" id="RU003560"/>
    </source>
</evidence>
<dbReference type="Proteomes" id="UP001337655">
    <property type="component" value="Unassembled WGS sequence"/>
</dbReference>
<dbReference type="GeneID" id="89921359"/>
<evidence type="ECO:0000256" key="2">
    <source>
        <dbReference type="ARBA" id="ARBA00022898"/>
    </source>
</evidence>
<dbReference type="GO" id="GO:0008483">
    <property type="term" value="F:transaminase activity"/>
    <property type="evidence" value="ECO:0007669"/>
    <property type="project" value="InterPro"/>
</dbReference>
<evidence type="ECO:0000313" key="5">
    <source>
        <dbReference type="Proteomes" id="UP001337655"/>
    </source>
</evidence>
<gene>
    <name evidence="4" type="ORF">LTR77_000007</name>
</gene>
<proteinExistence type="inferred from homology"/>
<dbReference type="InterPro" id="IPR015422">
    <property type="entry name" value="PyrdxlP-dep_Trfase_small"/>
</dbReference>
<comment type="similarity">
    <text evidence="1 3">Belongs to the class-III pyridoxal-phosphate-dependent aminotransferase family.</text>
</comment>
<evidence type="ECO:0000256" key="1">
    <source>
        <dbReference type="ARBA" id="ARBA00008954"/>
    </source>
</evidence>
<dbReference type="InterPro" id="IPR005814">
    <property type="entry name" value="Aminotrans_3"/>
</dbReference>
<dbReference type="RefSeq" id="XP_064663509.1">
    <property type="nucleotide sequence ID" value="XM_064797275.1"/>
</dbReference>
<accession>A0AAV9PM36</accession>
<keyword evidence="5" id="KW-1185">Reference proteome</keyword>
<dbReference type="Gene3D" id="3.90.1150.10">
    <property type="entry name" value="Aspartate Aminotransferase, domain 1"/>
    <property type="match status" value="1"/>
</dbReference>
<protein>
    <submittedName>
        <fullName evidence="4">Uncharacterized protein</fullName>
    </submittedName>
</protein>
<dbReference type="Gene3D" id="3.40.640.10">
    <property type="entry name" value="Type I PLP-dependent aspartate aminotransferase-like (Major domain)"/>
    <property type="match status" value="1"/>
</dbReference>
<dbReference type="PANTHER" id="PTHR43094">
    <property type="entry name" value="AMINOTRANSFERASE"/>
    <property type="match status" value="1"/>
</dbReference>
<dbReference type="CDD" id="cd00610">
    <property type="entry name" value="OAT_like"/>
    <property type="match status" value="1"/>
</dbReference>
<comment type="caution">
    <text evidence="4">The sequence shown here is derived from an EMBL/GenBank/DDBJ whole genome shotgun (WGS) entry which is preliminary data.</text>
</comment>